<dbReference type="Pfam" id="PF13335">
    <property type="entry name" value="Mg_chelatase_C"/>
    <property type="match status" value="1"/>
</dbReference>
<gene>
    <name evidence="2" type="ORF">ACFS5P_00430</name>
</gene>
<sequence>MDQPGYHEILRLAQTIADINGESEMNEQSVEEALQ</sequence>
<feature type="domain" description="Mg chelatase-related protein C-terminal" evidence="1">
    <location>
        <begin position="5"/>
        <end position="35"/>
    </location>
</feature>
<comment type="caution">
    <text evidence="2">The sequence shown here is derived from an EMBL/GenBank/DDBJ whole genome shotgun (WGS) entry which is preliminary data.</text>
</comment>
<dbReference type="EMBL" id="JBHUPG010000001">
    <property type="protein sequence ID" value="MFD2910332.1"/>
    <property type="molecule type" value="Genomic_DNA"/>
</dbReference>
<reference evidence="3" key="1">
    <citation type="journal article" date="2019" name="Int. J. Syst. Evol. Microbiol.">
        <title>The Global Catalogue of Microorganisms (GCM) 10K type strain sequencing project: providing services to taxonomists for standard genome sequencing and annotation.</title>
        <authorList>
            <consortium name="The Broad Institute Genomics Platform"/>
            <consortium name="The Broad Institute Genome Sequencing Center for Infectious Disease"/>
            <person name="Wu L."/>
            <person name="Ma J."/>
        </authorList>
    </citation>
    <scope>NUCLEOTIDE SEQUENCE [LARGE SCALE GENOMIC DNA]</scope>
    <source>
        <strain evidence="3">KCTC 13528</strain>
    </source>
</reference>
<keyword evidence="3" id="KW-1185">Reference proteome</keyword>
<dbReference type="RefSeq" id="WP_204728198.1">
    <property type="nucleotide sequence ID" value="NZ_JBHUPG010000001.1"/>
</dbReference>
<name>A0ABW5ZCJ0_9BACL</name>
<accession>A0ABW5ZCJ0</accession>
<protein>
    <recommendedName>
        <fullName evidence="1">Mg chelatase-related protein C-terminal domain-containing protein</fullName>
    </recommendedName>
</protein>
<dbReference type="InterPro" id="IPR025158">
    <property type="entry name" value="Mg_chelat-rel_C"/>
</dbReference>
<dbReference type="Proteomes" id="UP001597561">
    <property type="component" value="Unassembled WGS sequence"/>
</dbReference>
<evidence type="ECO:0000259" key="1">
    <source>
        <dbReference type="Pfam" id="PF13335"/>
    </source>
</evidence>
<proteinExistence type="predicted"/>
<evidence type="ECO:0000313" key="2">
    <source>
        <dbReference type="EMBL" id="MFD2910332.1"/>
    </source>
</evidence>
<evidence type="ECO:0000313" key="3">
    <source>
        <dbReference type="Proteomes" id="UP001597561"/>
    </source>
</evidence>
<organism evidence="2 3">
    <name type="scientific">Jeotgalibacillus terrae</name>
    <dbReference type="NCBI Taxonomy" id="587735"/>
    <lineage>
        <taxon>Bacteria</taxon>
        <taxon>Bacillati</taxon>
        <taxon>Bacillota</taxon>
        <taxon>Bacilli</taxon>
        <taxon>Bacillales</taxon>
        <taxon>Caryophanaceae</taxon>
        <taxon>Jeotgalibacillus</taxon>
    </lineage>
</organism>